<gene>
    <name evidence="6" type="ORF">GCM10023342_20090</name>
</gene>
<dbReference type="Pfam" id="PF04352">
    <property type="entry name" value="ProQ"/>
    <property type="match status" value="1"/>
</dbReference>
<keyword evidence="7" id="KW-1185">Reference proteome</keyword>
<dbReference type="EMBL" id="BAABKI010000020">
    <property type="protein sequence ID" value="GAA5175854.1"/>
    <property type="molecule type" value="Genomic_DNA"/>
</dbReference>
<feature type="region of interest" description="Disordered" evidence="4">
    <location>
        <begin position="42"/>
        <end position="111"/>
    </location>
</feature>
<keyword evidence="1" id="KW-0963">Cytoplasm</keyword>
<dbReference type="PANTHER" id="PTHR38106:SF1">
    <property type="entry name" value="RNA CHAPERONE PROQ"/>
    <property type="match status" value="1"/>
</dbReference>
<dbReference type="InterPro" id="IPR016103">
    <property type="entry name" value="ProQ/FinO"/>
</dbReference>
<feature type="region of interest" description="Disordered" evidence="4">
    <location>
        <begin position="207"/>
        <end position="243"/>
    </location>
</feature>
<evidence type="ECO:0000256" key="2">
    <source>
        <dbReference type="ARBA" id="ARBA00022884"/>
    </source>
</evidence>
<dbReference type="InterPro" id="IPR036442">
    <property type="entry name" value="ProQ/FinO_sf"/>
</dbReference>
<comment type="caution">
    <text evidence="6">The sequence shown here is derived from an EMBL/GenBank/DDBJ whole genome shotgun (WGS) entry which is preliminary data.</text>
</comment>
<name>A0ABP9REP1_9GAMM</name>
<evidence type="ECO:0000256" key="3">
    <source>
        <dbReference type="ARBA" id="ARBA00023186"/>
    </source>
</evidence>
<evidence type="ECO:0000259" key="5">
    <source>
        <dbReference type="SMART" id="SM00945"/>
    </source>
</evidence>
<proteinExistence type="predicted"/>
<dbReference type="PANTHER" id="PTHR38106">
    <property type="entry name" value="RNA CHAPERONE PROQ"/>
    <property type="match status" value="1"/>
</dbReference>
<dbReference type="RefSeq" id="WP_051907338.1">
    <property type="nucleotide sequence ID" value="NZ_BAABKI010000020.1"/>
</dbReference>
<reference evidence="7" key="1">
    <citation type="journal article" date="2019" name="Int. J. Syst. Evol. Microbiol.">
        <title>The Global Catalogue of Microorganisms (GCM) 10K type strain sequencing project: providing services to taxonomists for standard genome sequencing and annotation.</title>
        <authorList>
            <consortium name="The Broad Institute Genomics Platform"/>
            <consortium name="The Broad Institute Genome Sequencing Center for Infectious Disease"/>
            <person name="Wu L."/>
            <person name="Ma J."/>
        </authorList>
    </citation>
    <scope>NUCLEOTIDE SEQUENCE [LARGE SCALE GENOMIC DNA]</scope>
    <source>
        <strain evidence="7">JCM 18472</strain>
    </source>
</reference>
<dbReference type="InterPro" id="IPR023529">
    <property type="entry name" value="ProQ"/>
</dbReference>
<protein>
    <recommendedName>
        <fullName evidence="5">ProQ/FinO domain-containing protein</fullName>
    </recommendedName>
</protein>
<evidence type="ECO:0000313" key="6">
    <source>
        <dbReference type="EMBL" id="GAA5175854.1"/>
    </source>
</evidence>
<organism evidence="6 7">
    <name type="scientific">Modicisalibacter zincidurans</name>
    <dbReference type="NCBI Taxonomy" id="1178777"/>
    <lineage>
        <taxon>Bacteria</taxon>
        <taxon>Pseudomonadati</taxon>
        <taxon>Pseudomonadota</taxon>
        <taxon>Gammaproteobacteria</taxon>
        <taxon>Oceanospirillales</taxon>
        <taxon>Halomonadaceae</taxon>
        <taxon>Modicisalibacter</taxon>
    </lineage>
</organism>
<sequence length="243" mass="27225">MTQRIVALFESLEQHVRHERQEIASLRQRLAGLESENQQLRHSLARQAEPAERSSDIESPAQASNAERGYPLPRRVASSAPTPEVAAETQRQAAVTPTEEQGSRSGLAIGEAPSPQALLDEWYRRYTDTFFKGHTRPLKIGIHEDLVASEPWPDKLVRRALACYVNLPRYLKAVRAGAERVDLAGQPAGAVTPGEARHAHKKLEALQAQQRKRDKTLQREERQNPSARLDRKLGDLLAKHGKH</sequence>
<evidence type="ECO:0000256" key="1">
    <source>
        <dbReference type="ARBA" id="ARBA00022490"/>
    </source>
</evidence>
<dbReference type="Gene3D" id="1.10.1710.10">
    <property type="entry name" value="ProQ/FinO domain"/>
    <property type="match status" value="1"/>
</dbReference>
<dbReference type="SMART" id="SM00945">
    <property type="entry name" value="ProQ"/>
    <property type="match status" value="1"/>
</dbReference>
<dbReference type="SUPFAM" id="SSF48657">
    <property type="entry name" value="FinO-like"/>
    <property type="match status" value="1"/>
</dbReference>
<evidence type="ECO:0000256" key="4">
    <source>
        <dbReference type="SAM" id="MobiDB-lite"/>
    </source>
</evidence>
<evidence type="ECO:0000313" key="7">
    <source>
        <dbReference type="Proteomes" id="UP001500074"/>
    </source>
</evidence>
<accession>A0ABP9REP1</accession>
<dbReference type="Proteomes" id="UP001500074">
    <property type="component" value="Unassembled WGS sequence"/>
</dbReference>
<feature type="compositionally biased region" description="Basic and acidic residues" evidence="4">
    <location>
        <begin position="215"/>
        <end position="243"/>
    </location>
</feature>
<feature type="compositionally biased region" description="Polar residues" evidence="4">
    <location>
        <begin position="89"/>
        <end position="104"/>
    </location>
</feature>
<feature type="domain" description="ProQ/FinO" evidence="5">
    <location>
        <begin position="110"/>
        <end position="219"/>
    </location>
</feature>
<keyword evidence="3" id="KW-0143">Chaperone</keyword>
<keyword evidence="2" id="KW-0694">RNA-binding</keyword>